<dbReference type="Pfam" id="PF13456">
    <property type="entry name" value="RVT_3"/>
    <property type="match status" value="1"/>
</dbReference>
<dbReference type="PANTHER" id="PTHR47723">
    <property type="entry name" value="OS05G0353850 PROTEIN"/>
    <property type="match status" value="1"/>
</dbReference>
<dbReference type="InterPro" id="IPR053151">
    <property type="entry name" value="RNase_H-like"/>
</dbReference>
<feature type="non-terminal residue" evidence="3">
    <location>
        <position position="218"/>
    </location>
</feature>
<dbReference type="InterPro" id="IPR002156">
    <property type="entry name" value="RNaseH_domain"/>
</dbReference>
<name>A0ABU6SMS3_9FABA</name>
<organism evidence="3 4">
    <name type="scientific">Stylosanthes scabra</name>
    <dbReference type="NCBI Taxonomy" id="79078"/>
    <lineage>
        <taxon>Eukaryota</taxon>
        <taxon>Viridiplantae</taxon>
        <taxon>Streptophyta</taxon>
        <taxon>Embryophyta</taxon>
        <taxon>Tracheophyta</taxon>
        <taxon>Spermatophyta</taxon>
        <taxon>Magnoliopsida</taxon>
        <taxon>eudicotyledons</taxon>
        <taxon>Gunneridae</taxon>
        <taxon>Pentapetalae</taxon>
        <taxon>rosids</taxon>
        <taxon>fabids</taxon>
        <taxon>Fabales</taxon>
        <taxon>Fabaceae</taxon>
        <taxon>Papilionoideae</taxon>
        <taxon>50 kb inversion clade</taxon>
        <taxon>dalbergioids sensu lato</taxon>
        <taxon>Dalbergieae</taxon>
        <taxon>Pterocarpus clade</taxon>
        <taxon>Stylosanthes</taxon>
    </lineage>
</organism>
<proteinExistence type="predicted"/>
<feature type="domain" description="RNase H type-1" evidence="2">
    <location>
        <begin position="46"/>
        <end position="152"/>
    </location>
</feature>
<evidence type="ECO:0000256" key="1">
    <source>
        <dbReference type="SAM" id="MobiDB-lite"/>
    </source>
</evidence>
<dbReference type="EMBL" id="JASCZI010061123">
    <property type="protein sequence ID" value="MED6137724.1"/>
    <property type="molecule type" value="Genomic_DNA"/>
</dbReference>
<dbReference type="Proteomes" id="UP001341840">
    <property type="component" value="Unassembled WGS sequence"/>
</dbReference>
<evidence type="ECO:0000313" key="4">
    <source>
        <dbReference type="Proteomes" id="UP001341840"/>
    </source>
</evidence>
<keyword evidence="4" id="KW-1185">Reference proteome</keyword>
<feature type="region of interest" description="Disordered" evidence="1">
    <location>
        <begin position="18"/>
        <end position="37"/>
    </location>
</feature>
<accession>A0ABU6SMS3</accession>
<sequence length="218" mass="24142">MEKALMVFIEAAAARESQQVQNHSLPPGSSSPTSWNRPSPGRFKLNVDAVFINGGRSGAGIVMRDEEGVVVGVATLELNPLLSVKEAEAMTLFLGLEFALHSCFFEIEIESDYIEVVRTFCCNHTIRDNFGLIISNCKTLLNNFRLSRISHILGKELFRLLKETLGENFNSFVSEKLSVVGGDISQESLDLKDSVLRDHIYNQTDVIVNMAATTKSDE</sequence>
<dbReference type="SUPFAM" id="SSF53098">
    <property type="entry name" value="Ribonuclease H-like"/>
    <property type="match status" value="1"/>
</dbReference>
<dbReference type="CDD" id="cd06222">
    <property type="entry name" value="RNase_H_like"/>
    <property type="match status" value="1"/>
</dbReference>
<dbReference type="Gene3D" id="3.40.50.720">
    <property type="entry name" value="NAD(P)-binding Rossmann-like Domain"/>
    <property type="match status" value="1"/>
</dbReference>
<reference evidence="3 4" key="1">
    <citation type="journal article" date="2023" name="Plants (Basel)">
        <title>Bridging the Gap: Combining Genomics and Transcriptomics Approaches to Understand Stylosanthes scabra, an Orphan Legume from the Brazilian Caatinga.</title>
        <authorList>
            <person name="Ferreira-Neto J.R.C."/>
            <person name="da Silva M.D."/>
            <person name="Binneck E."/>
            <person name="de Melo N.F."/>
            <person name="da Silva R.H."/>
            <person name="de Melo A.L.T.M."/>
            <person name="Pandolfi V."/>
            <person name="Bustamante F.O."/>
            <person name="Brasileiro-Vidal A.C."/>
            <person name="Benko-Iseppon A.M."/>
        </authorList>
    </citation>
    <scope>NUCLEOTIDE SEQUENCE [LARGE SCALE GENOMIC DNA]</scope>
    <source>
        <tissue evidence="3">Leaves</tissue>
    </source>
</reference>
<dbReference type="InterPro" id="IPR012337">
    <property type="entry name" value="RNaseH-like_sf"/>
</dbReference>
<evidence type="ECO:0000259" key="2">
    <source>
        <dbReference type="Pfam" id="PF13456"/>
    </source>
</evidence>
<dbReference type="InterPro" id="IPR044730">
    <property type="entry name" value="RNase_H-like_dom_plant"/>
</dbReference>
<protein>
    <recommendedName>
        <fullName evidence="2">RNase H type-1 domain-containing protein</fullName>
    </recommendedName>
</protein>
<comment type="caution">
    <text evidence="3">The sequence shown here is derived from an EMBL/GenBank/DDBJ whole genome shotgun (WGS) entry which is preliminary data.</text>
</comment>
<dbReference type="PANTHER" id="PTHR47723:SF24">
    <property type="entry name" value="RNASE H TYPE-1 DOMAIN-CONTAINING PROTEIN"/>
    <property type="match status" value="1"/>
</dbReference>
<gene>
    <name evidence="3" type="ORF">PIB30_067588</name>
</gene>
<evidence type="ECO:0000313" key="3">
    <source>
        <dbReference type="EMBL" id="MED6137724.1"/>
    </source>
</evidence>